<evidence type="ECO:0008006" key="4">
    <source>
        <dbReference type="Google" id="ProtNLM"/>
    </source>
</evidence>
<evidence type="ECO:0000256" key="1">
    <source>
        <dbReference type="SAM" id="SignalP"/>
    </source>
</evidence>
<gene>
    <name evidence="2" type="ordered locus">Dfer_1797</name>
</gene>
<evidence type="ECO:0000313" key="3">
    <source>
        <dbReference type="Proteomes" id="UP000002011"/>
    </source>
</evidence>
<keyword evidence="3" id="KW-1185">Reference proteome</keyword>
<keyword evidence="1" id="KW-0732">Signal</keyword>
<name>C6VUP9_DYAFD</name>
<dbReference type="EMBL" id="CP001619">
    <property type="protein sequence ID" value="ACT93036.1"/>
    <property type="molecule type" value="Genomic_DNA"/>
</dbReference>
<proteinExistence type="predicted"/>
<feature type="signal peptide" evidence="1">
    <location>
        <begin position="1"/>
        <end position="25"/>
    </location>
</feature>
<dbReference type="Proteomes" id="UP000002011">
    <property type="component" value="Chromosome"/>
</dbReference>
<protein>
    <recommendedName>
        <fullName evidence="4">DUF1735 domain-containing protein</fullName>
    </recommendedName>
</protein>
<sequence>MKSTKSYLRNYLWALASAAVLFLNACSKTKEQEPEVSPEKQYALRDLRYFVSGSTQVDTTTLNLQDTTLLNPGSALMTATFASDLSSLVKTSRFEISNAGALPDGINYKHFQVNLPSVLNPDNSLTYTTFKAPFTTTVAQLPYKTGTSETLTVHVPARSRIVVNRTILAENISCSFTATIEEKTTGQTYPIEGTWKGLLRYDNLSTKLTEQPL</sequence>
<organism evidence="2 3">
    <name type="scientific">Dyadobacter fermentans (strain ATCC 700827 / DSM 18053 / CIP 107007 / KCTC 52180 / NS114)</name>
    <dbReference type="NCBI Taxonomy" id="471854"/>
    <lineage>
        <taxon>Bacteria</taxon>
        <taxon>Pseudomonadati</taxon>
        <taxon>Bacteroidota</taxon>
        <taxon>Cytophagia</taxon>
        <taxon>Cytophagales</taxon>
        <taxon>Spirosomataceae</taxon>
        <taxon>Dyadobacter</taxon>
    </lineage>
</organism>
<dbReference type="HOGENOM" id="CLU_1292794_0_0_10"/>
<dbReference type="OrthoDB" id="703896at2"/>
<evidence type="ECO:0000313" key="2">
    <source>
        <dbReference type="EMBL" id="ACT93036.1"/>
    </source>
</evidence>
<dbReference type="Gene3D" id="2.170.15.10">
    <property type="entry name" value="Proaerolysin, chain A, domain 3"/>
    <property type="match status" value="1"/>
</dbReference>
<dbReference type="RefSeq" id="WP_015811290.1">
    <property type="nucleotide sequence ID" value="NC_013037.1"/>
</dbReference>
<accession>C6VUP9</accession>
<reference evidence="2 3" key="1">
    <citation type="journal article" date="2009" name="Stand. Genomic Sci.">
        <title>Complete genome sequence of Dyadobacter fermentans type strain (NS114).</title>
        <authorList>
            <person name="Lang E."/>
            <person name="Lapidus A."/>
            <person name="Chertkov O."/>
            <person name="Brettin T."/>
            <person name="Detter J.C."/>
            <person name="Han C."/>
            <person name="Copeland A."/>
            <person name="Glavina Del Rio T."/>
            <person name="Nolan M."/>
            <person name="Chen F."/>
            <person name="Lucas S."/>
            <person name="Tice H."/>
            <person name="Cheng J.F."/>
            <person name="Land M."/>
            <person name="Hauser L."/>
            <person name="Chang Y.J."/>
            <person name="Jeffries C.D."/>
            <person name="Kopitz M."/>
            <person name="Bruce D."/>
            <person name="Goodwin L."/>
            <person name="Pitluck S."/>
            <person name="Ovchinnikova G."/>
            <person name="Pati A."/>
            <person name="Ivanova N."/>
            <person name="Mavrommatis K."/>
            <person name="Chen A."/>
            <person name="Palaniappan K."/>
            <person name="Chain P."/>
            <person name="Bristow J."/>
            <person name="Eisen J.A."/>
            <person name="Markowitz V."/>
            <person name="Hugenholtz P."/>
            <person name="Goker M."/>
            <person name="Rohde M."/>
            <person name="Kyrpides N.C."/>
            <person name="Klenk H.P."/>
        </authorList>
    </citation>
    <scope>NUCLEOTIDE SEQUENCE [LARGE SCALE GENOMIC DNA]</scope>
    <source>
        <strain evidence="3">ATCC 700827 / DSM 18053 / CIP 107007 / KCTC 52180 / NS114</strain>
    </source>
</reference>
<dbReference type="eggNOG" id="ENOG5032S7W">
    <property type="taxonomic scope" value="Bacteria"/>
</dbReference>
<dbReference type="KEGG" id="dfe:Dfer_1797"/>
<feature type="chain" id="PRO_5002971804" description="DUF1735 domain-containing protein" evidence="1">
    <location>
        <begin position="26"/>
        <end position="213"/>
    </location>
</feature>
<dbReference type="AlphaFoldDB" id="C6VUP9"/>